<dbReference type="GeneID" id="20652543"/>
<dbReference type="AlphaFoldDB" id="G4ZYM9"/>
<dbReference type="InterPro" id="IPR013083">
    <property type="entry name" value="Znf_RING/FYVE/PHD"/>
</dbReference>
<evidence type="ECO:0000313" key="3">
    <source>
        <dbReference type="Proteomes" id="UP000002640"/>
    </source>
</evidence>
<reference evidence="2 3" key="1">
    <citation type="journal article" date="2006" name="Science">
        <title>Phytophthora genome sequences uncover evolutionary origins and mechanisms of pathogenesis.</title>
        <authorList>
            <person name="Tyler B.M."/>
            <person name="Tripathy S."/>
            <person name="Zhang X."/>
            <person name="Dehal P."/>
            <person name="Jiang R.H."/>
            <person name="Aerts A."/>
            <person name="Arredondo F.D."/>
            <person name="Baxter L."/>
            <person name="Bensasson D."/>
            <person name="Beynon J.L."/>
            <person name="Chapman J."/>
            <person name="Damasceno C.M."/>
            <person name="Dorrance A.E."/>
            <person name="Dou D."/>
            <person name="Dickerman A.W."/>
            <person name="Dubchak I.L."/>
            <person name="Garbelotto M."/>
            <person name="Gijzen M."/>
            <person name="Gordon S.G."/>
            <person name="Govers F."/>
            <person name="Grunwald N.J."/>
            <person name="Huang W."/>
            <person name="Ivors K.L."/>
            <person name="Jones R.W."/>
            <person name="Kamoun S."/>
            <person name="Krampis K."/>
            <person name="Lamour K.H."/>
            <person name="Lee M.K."/>
            <person name="McDonald W.H."/>
            <person name="Medina M."/>
            <person name="Meijer H.J."/>
            <person name="Nordberg E.K."/>
            <person name="Maclean D.J."/>
            <person name="Ospina-Giraldo M.D."/>
            <person name="Morris P.F."/>
            <person name="Phuntumart V."/>
            <person name="Putnam N.H."/>
            <person name="Rash S."/>
            <person name="Rose J.K."/>
            <person name="Sakihama Y."/>
            <person name="Salamov A.A."/>
            <person name="Savidor A."/>
            <person name="Scheuring C.F."/>
            <person name="Smith B.M."/>
            <person name="Sobral B.W."/>
            <person name="Terry A."/>
            <person name="Torto-Alalibo T.A."/>
            <person name="Win J."/>
            <person name="Xu Z."/>
            <person name="Zhang H."/>
            <person name="Grigoriev I.V."/>
            <person name="Rokhsar D.S."/>
            <person name="Boore J.L."/>
        </authorList>
    </citation>
    <scope>NUCLEOTIDE SEQUENCE [LARGE SCALE GENOMIC DNA]</scope>
    <source>
        <strain evidence="2 3">P6497</strain>
    </source>
</reference>
<protein>
    <submittedName>
        <fullName evidence="2">Uncharacterized protein</fullName>
    </submittedName>
</protein>
<keyword evidence="3" id="KW-1185">Reference proteome</keyword>
<dbReference type="OMA" id="RWIEFIG"/>
<feature type="compositionally biased region" description="Acidic residues" evidence="1">
    <location>
        <begin position="162"/>
        <end position="184"/>
    </location>
</feature>
<dbReference type="InterPro" id="IPR011011">
    <property type="entry name" value="Znf_FYVE_PHD"/>
</dbReference>
<feature type="non-terminal residue" evidence="2">
    <location>
        <position position="1"/>
    </location>
</feature>
<feature type="compositionally biased region" description="Polar residues" evidence="1">
    <location>
        <begin position="26"/>
        <end position="40"/>
    </location>
</feature>
<feature type="compositionally biased region" description="Low complexity" evidence="1">
    <location>
        <begin position="51"/>
        <end position="60"/>
    </location>
</feature>
<dbReference type="EMBL" id="JH159157">
    <property type="protein sequence ID" value="EGZ12062.1"/>
    <property type="molecule type" value="Genomic_DNA"/>
</dbReference>
<gene>
    <name evidence="2" type="ORF">PHYSODRAFT_436950</name>
</gene>
<dbReference type="Proteomes" id="UP000002640">
    <property type="component" value="Unassembled WGS sequence"/>
</dbReference>
<evidence type="ECO:0000313" key="2">
    <source>
        <dbReference type="EMBL" id="EGZ12062.1"/>
    </source>
</evidence>
<dbReference type="SUPFAM" id="SSF57903">
    <property type="entry name" value="FYVE/PHD zinc finger"/>
    <property type="match status" value="1"/>
</dbReference>
<feature type="non-terminal residue" evidence="2">
    <location>
        <position position="265"/>
    </location>
</feature>
<evidence type="ECO:0000256" key="1">
    <source>
        <dbReference type="SAM" id="MobiDB-lite"/>
    </source>
</evidence>
<dbReference type="Gene3D" id="3.30.40.10">
    <property type="entry name" value="Zinc/RING finger domain, C3HC4 (zinc finger)"/>
    <property type="match status" value="1"/>
</dbReference>
<proteinExistence type="predicted"/>
<organism evidence="2 3">
    <name type="scientific">Phytophthora sojae (strain P6497)</name>
    <name type="common">Soybean stem and root rot agent</name>
    <name type="synonym">Phytophthora megasperma f. sp. glycines</name>
    <dbReference type="NCBI Taxonomy" id="1094619"/>
    <lineage>
        <taxon>Eukaryota</taxon>
        <taxon>Sar</taxon>
        <taxon>Stramenopiles</taxon>
        <taxon>Oomycota</taxon>
        <taxon>Peronosporomycetes</taxon>
        <taxon>Peronosporales</taxon>
        <taxon>Peronosporaceae</taxon>
        <taxon>Phytophthora</taxon>
    </lineage>
</organism>
<accession>G4ZYM9</accession>
<feature type="compositionally biased region" description="Acidic residues" evidence="1">
    <location>
        <begin position="12"/>
        <end position="22"/>
    </location>
</feature>
<sequence>PDFLAFMRECGGEEVDEEDDPEEVSRSQLKLLNIVDLTNLSDSEDMDSDSESPAPTPRAGAAGGTWYLPTLDSERKRAKPEKVMCELCEESGVPSRLIRCPTCTKYYHKKCAKENGDENICWNCELGSMIDDSELDAEHDKHDSEYLAYLRAIRRASSPADGEGEEEEEEEEDEEEEEEEEEGGENQRDGDEGAPGGENGEGASTGEGDAEGNIAQKNPGKTRWIEFIGGATADIDASFHEVTNRIADELRDEEKKQLYSRGFVS</sequence>
<feature type="region of interest" description="Disordered" evidence="1">
    <location>
        <begin position="1"/>
        <end position="66"/>
    </location>
</feature>
<dbReference type="KEGG" id="psoj:PHYSODRAFT_436950"/>
<name>G4ZYM9_PHYSP</name>
<feature type="region of interest" description="Disordered" evidence="1">
    <location>
        <begin position="156"/>
        <end position="221"/>
    </location>
</feature>
<dbReference type="RefSeq" id="XP_009532395.1">
    <property type="nucleotide sequence ID" value="XM_009534100.1"/>
</dbReference>
<dbReference type="CDD" id="cd15489">
    <property type="entry name" value="PHD_SF"/>
    <property type="match status" value="1"/>
</dbReference>
<dbReference type="InParanoid" id="G4ZYM9"/>
<feature type="compositionally biased region" description="Gly residues" evidence="1">
    <location>
        <begin position="193"/>
        <end position="205"/>
    </location>
</feature>